<evidence type="ECO:0000313" key="3">
    <source>
        <dbReference type="Proteomes" id="UP001295444"/>
    </source>
</evidence>
<name>A0AAD1WLW8_PELCU</name>
<evidence type="ECO:0000256" key="1">
    <source>
        <dbReference type="SAM" id="MobiDB-lite"/>
    </source>
</evidence>
<feature type="non-terminal residue" evidence="2">
    <location>
        <position position="1"/>
    </location>
</feature>
<dbReference type="Proteomes" id="UP001295444">
    <property type="component" value="Chromosome 08"/>
</dbReference>
<protein>
    <submittedName>
        <fullName evidence="2">Uncharacterized protein</fullName>
    </submittedName>
</protein>
<keyword evidence="3" id="KW-1185">Reference proteome</keyword>
<dbReference type="EMBL" id="OW240919">
    <property type="protein sequence ID" value="CAH2312680.1"/>
    <property type="molecule type" value="Genomic_DNA"/>
</dbReference>
<proteinExistence type="predicted"/>
<organism evidence="2 3">
    <name type="scientific">Pelobates cultripes</name>
    <name type="common">Western spadefoot toad</name>
    <dbReference type="NCBI Taxonomy" id="61616"/>
    <lineage>
        <taxon>Eukaryota</taxon>
        <taxon>Metazoa</taxon>
        <taxon>Chordata</taxon>
        <taxon>Craniata</taxon>
        <taxon>Vertebrata</taxon>
        <taxon>Euteleostomi</taxon>
        <taxon>Amphibia</taxon>
        <taxon>Batrachia</taxon>
        <taxon>Anura</taxon>
        <taxon>Pelobatoidea</taxon>
        <taxon>Pelobatidae</taxon>
        <taxon>Pelobates</taxon>
    </lineage>
</organism>
<evidence type="ECO:0000313" key="2">
    <source>
        <dbReference type="EMBL" id="CAH2312680.1"/>
    </source>
</evidence>
<reference evidence="2" key="1">
    <citation type="submission" date="2022-03" db="EMBL/GenBank/DDBJ databases">
        <authorList>
            <person name="Alioto T."/>
            <person name="Alioto T."/>
            <person name="Gomez Garrido J."/>
        </authorList>
    </citation>
    <scope>NUCLEOTIDE SEQUENCE</scope>
</reference>
<accession>A0AAD1WLW8</accession>
<feature type="region of interest" description="Disordered" evidence="1">
    <location>
        <begin position="31"/>
        <end position="52"/>
    </location>
</feature>
<sequence>QKWLSRGDGPMEFKPWSLSAESCRSTVRPTIRCPNEHSHSSTRGPADHTGFQ</sequence>
<gene>
    <name evidence="2" type="ORF">PECUL_23A037634</name>
</gene>
<dbReference type="AlphaFoldDB" id="A0AAD1WLW8"/>